<evidence type="ECO:0000256" key="1">
    <source>
        <dbReference type="SAM" id="MobiDB-lite"/>
    </source>
</evidence>
<evidence type="ECO:0000313" key="2">
    <source>
        <dbReference type="EMBL" id="QHT98069.1"/>
    </source>
</evidence>
<reference evidence="2" key="1">
    <citation type="journal article" date="2020" name="Nature">
        <title>Giant virus diversity and host interactions through global metagenomics.</title>
        <authorList>
            <person name="Schulz F."/>
            <person name="Roux S."/>
            <person name="Paez-Espino D."/>
            <person name="Jungbluth S."/>
            <person name="Walsh D.A."/>
            <person name="Denef V.J."/>
            <person name="McMahon K.D."/>
            <person name="Konstantinidis K.T."/>
            <person name="Eloe-Fadrosh E.A."/>
            <person name="Kyrpides N.C."/>
            <person name="Woyke T."/>
        </authorList>
    </citation>
    <scope>NUCLEOTIDE SEQUENCE</scope>
    <source>
        <strain evidence="2">GVMAG-M-3300025626-8</strain>
    </source>
</reference>
<sequence length="51" mass="6052">MSPKHIYSHEDAKKLRRLGKSGALILRVERLSDPQPHWRQETAESDRTRNR</sequence>
<accession>A0A6C0IZS1</accession>
<dbReference type="AlphaFoldDB" id="A0A6C0IZS1"/>
<name>A0A6C0IZS1_9ZZZZ</name>
<proteinExistence type="predicted"/>
<dbReference type="EMBL" id="MN740287">
    <property type="protein sequence ID" value="QHT98069.1"/>
    <property type="molecule type" value="Genomic_DNA"/>
</dbReference>
<protein>
    <submittedName>
        <fullName evidence="2">Uncharacterized protein</fullName>
    </submittedName>
</protein>
<organism evidence="2">
    <name type="scientific">viral metagenome</name>
    <dbReference type="NCBI Taxonomy" id="1070528"/>
    <lineage>
        <taxon>unclassified sequences</taxon>
        <taxon>metagenomes</taxon>
        <taxon>organismal metagenomes</taxon>
    </lineage>
</organism>
<feature type="region of interest" description="Disordered" evidence="1">
    <location>
        <begin position="31"/>
        <end position="51"/>
    </location>
</feature>